<dbReference type="AlphaFoldDB" id="A0A2N1PUG3"/>
<feature type="domain" description="Adenylate cyclase class-I N-terminal" evidence="1">
    <location>
        <begin position="19"/>
        <end position="209"/>
    </location>
</feature>
<evidence type="ECO:0000313" key="3">
    <source>
        <dbReference type="Proteomes" id="UP000233256"/>
    </source>
</evidence>
<dbReference type="InterPro" id="IPR024685">
    <property type="entry name" value="Adenylate_cyclase_1_N"/>
</dbReference>
<dbReference type="Pfam" id="PF12633">
    <property type="entry name" value="Adenyl_cycl_N"/>
    <property type="match status" value="1"/>
</dbReference>
<comment type="caution">
    <text evidence="2">The sequence shown here is derived from an EMBL/GenBank/DDBJ whole genome shotgun (WGS) entry which is preliminary data.</text>
</comment>
<dbReference type="PANTHER" id="PTHR38760">
    <property type="entry name" value="ADENYLATE CYCLASE"/>
    <property type="match status" value="1"/>
</dbReference>
<accession>A0A2N1PUG3</accession>
<dbReference type="GO" id="GO:0004016">
    <property type="term" value="F:adenylate cyclase activity"/>
    <property type="evidence" value="ECO:0007669"/>
    <property type="project" value="InterPro"/>
</dbReference>
<sequence length="965" mass="111482">MKEIQDIQEIRRRMARNYRAFAEYNRIRIDKTFQTIGREGQKCLSIIPLLLHLNERILPGFLDDERTPHGIANFEWDKSAVDNLKDLFPTANIQRRSLARHAIDCLAIMGSCGSIAMTQDSDFDFWLCFEKAKLNTDEITLLQKKATLIEKWADEKGLEVHFFLMDVDQIYSNRFGEADAESSGSAQAHLLKEEFYRTFIMMAGKYPFWCLVPFDSDDKIYEMYRMALPGSQEIDEHGFVDLGNICSIPPDEYYGATLWQIVKGYKNPFKSLLKIGVLQVYFEESSGLLLCNEIKKEIQRRALPPYMIDPYVGMFRRLISYNTSKGDNDKDRLLKICFYLKTGFSVKSIEEAAKRIGDLNTRINRNEFSVLDANELIFLKQFMDWGWNSIIIKDMNSFNTWPFEKVVDLGERMNGFALEIYRSLTGKLASTGIQHCITPVDITVLGRKIQSLYRELPHKIQTIYHVKEHHIEKIITFYCDDESPQEKRWHLFKTAVSKSNFLTKGPFVLKTSPTIQDLMFWVIHNDLYRPTATSVSVKTDHPALNASSVKACLDELFHFFHQISVSKIDNALLLAKPQIERLYFMCIPLSLDPEAKPRKFHLSCFSRNTWGEEFVRTANCEQPLVKTLEFLREQPLVESARKGFKTGCFVPHRGLMKTKADDPLGMDSLYPNLIASMLKKLGGKILSFISREPFPVRQYLTSLPGKFIVLHNDGNICEQHFDTPFNLCVGLSRPSKAGNRTYVDEGNTDLTPLRTAYSLWAPGYITVAVFRRPTYHDLFIIDESGNLVFQPVNPMKFSKNIKAINTFLESSIELIREESPEGNFGEESTENIIKYWDITEEDLDRLKRNSDTMGEMARNHSREFVEISIEKIRTGGYFFQLGEDDIFSTRMHESPMEALATRLRDILARRGENEFFLTKVFLEEGYRTKFCGQIPATSHYLLYRNVMTQHLQRLLAKLASERSGE</sequence>
<dbReference type="InterPro" id="IPR000274">
    <property type="entry name" value="Adenylate_cyclase_1"/>
</dbReference>
<evidence type="ECO:0000259" key="1">
    <source>
        <dbReference type="Pfam" id="PF12633"/>
    </source>
</evidence>
<dbReference type="PANTHER" id="PTHR38760:SF1">
    <property type="entry name" value="ADENYLATE CYCLASE"/>
    <property type="match status" value="1"/>
</dbReference>
<dbReference type="Pfam" id="PF01295">
    <property type="entry name" value="Adenylate_cycl"/>
    <property type="match status" value="1"/>
</dbReference>
<name>A0A2N1PUG3_9BACT</name>
<dbReference type="Proteomes" id="UP000233256">
    <property type="component" value="Unassembled WGS sequence"/>
</dbReference>
<dbReference type="EMBL" id="PGXC01000001">
    <property type="protein sequence ID" value="PKK91970.1"/>
    <property type="molecule type" value="Genomic_DNA"/>
</dbReference>
<gene>
    <name evidence="2" type="ORF">CVV64_00660</name>
</gene>
<proteinExistence type="predicted"/>
<dbReference type="GO" id="GO:0006171">
    <property type="term" value="P:cAMP biosynthetic process"/>
    <property type="evidence" value="ECO:0007669"/>
    <property type="project" value="InterPro"/>
</dbReference>
<evidence type="ECO:0000313" key="2">
    <source>
        <dbReference type="EMBL" id="PKK91970.1"/>
    </source>
</evidence>
<organism evidence="2 3">
    <name type="scientific">Candidatus Wallbacteria bacterium HGW-Wallbacteria-1</name>
    <dbReference type="NCBI Taxonomy" id="2013854"/>
    <lineage>
        <taxon>Bacteria</taxon>
        <taxon>Candidatus Walliibacteriota</taxon>
    </lineage>
</organism>
<protein>
    <recommendedName>
        <fullName evidence="1">Adenylate cyclase class-I N-terminal domain-containing protein</fullName>
    </recommendedName>
</protein>
<reference evidence="2 3" key="1">
    <citation type="journal article" date="2017" name="ISME J.">
        <title>Potential for microbial H2 and metal transformations associated with novel bacteria and archaea in deep terrestrial subsurface sediments.</title>
        <authorList>
            <person name="Hernsdorf A.W."/>
            <person name="Amano Y."/>
            <person name="Miyakawa K."/>
            <person name="Ise K."/>
            <person name="Suzuki Y."/>
            <person name="Anantharaman K."/>
            <person name="Probst A."/>
            <person name="Burstein D."/>
            <person name="Thomas B.C."/>
            <person name="Banfield J.F."/>
        </authorList>
    </citation>
    <scope>NUCLEOTIDE SEQUENCE [LARGE SCALE GENOMIC DNA]</scope>
    <source>
        <strain evidence="2">HGW-Wallbacteria-1</strain>
    </source>
</reference>